<feature type="domain" description="YqaJ viral recombinase" evidence="2">
    <location>
        <begin position="456"/>
        <end position="608"/>
    </location>
</feature>
<sequence length="1515" mass="172899">MDCSAAQGKTCDLLETASTLFEIENDNSHEIGSPVAKRQKISTSTPRKSDISHDLKEQTDEEMETEGDKNKSFFDIDADLSRELLDLSISDDNYIDSDIEEMRQLLPILFEKLKTVNQKHNFLRFSRLVVNDDFPLQNICFLLFMDIVKWYSTENTSQMRYSEDVKRFWRVGLKLFKGKFVRFMSGIKNKGQLDIKGKYNPSDSKINFAVPNRQVLDAMESPVDASTPGILTDMIDQISLSDPKHIQTYQLCVDGKKINSGVLGQKLGDINLWGNESSPTLCERQGELKHELNKIKLLEDIVEQLNDRDIQLLDDVLISSKLTIAETMFACISLFSTRIRDLRNIRIGQKLTLNKLLLQTTGDWRVSRLGFAISAIRSKICEIDTCILDILHVIDEFSYTSAFLQGSDTYVKASTNINLEHQPNFVCLQGIKEYDVTDSIPGNEILSVMEQKSTAWFKVREQAVLTGSTIYRALGFDGLKNQKAHFDKVFNKKTEPFDDETLKRLKHGSDNEINAIATLVTKIMPVFFPNLQFYEEGCYAFPVDGTGTLIVSPDGSLREVCIDNPNQTTKPVVGIEIKCPYHGKEHSTPVQYTLPIYYIPQVLCEMHVLKVDNLLFISYSAQSTSVLKVHFDDVMLKKLMETAIFLYPKNNEKFPTRLHPQIKHLREELKDFRKNNVEFVCEVMSMKATQCSHSSEHPNSYLRGRHNGREISCSSQILVSEMHCTVHKARTCLETAYNLSRRKATEVLVFIIANTDRFNNQETPHALPIAYALKGYSMKTDVMRKMLDQVLLECYHRGLYIPVVSFDGQWNNVAIRDNNGKPLTILQLQKDVFNQAKRETKSAILNMISRSNIVKVNDMETAKQQIDISYNKDDAGYITSPIYVGCAIGSPNKFTPSKHVIDLIVNASASKLHQEVVEPEAEGTSLSANTVEETDQEFVINTLPVDVIGCLDVDIIKNIETVQYKLHEHNQDIVTKRVTLDDLKYLFRESEDKKREEVVERMEEEHYSEEVVDSSSIEVPDTDIKTSTYTFTENDYSDMLSKLKDSKDNKRWKDCDVEVFKTKFKSVDCIKASFLKREVHTCLKAIAKTLRENSVVFALSWPKYRIVELFDLIAKQQYVCIKVSSSHKPKLSVKSLARLCQKTVSTISKPTLSAIFAEHIFPERLREWRTDNPFQDGSIISGLNDCVNWYCKPVYISESFQTLFHLLDPHHIFTNARVKCCSSGITERAISKEAWVTVAKAGNTKLSLAHVEDLVDRQSDAFAHTTFSAEVEQEMIINGFTNEATFCKLLREWYAAEDSPGVGAKDRCSYRLNLRKWLLENVRFNQFPPPGSHVRGIPLIMFEALMTNIDRRIQLFSFVKGGTYNVRSLGSLEAENFFGEFQDLDPKGCGVLRPDDIPCAIGTACELLSIRMDDKKSFFMQTSRSKIYPVHPVIDESQSDHNTMFFNPSKIQLIEPKDHFFDSSERGKRMHAKRKVSTITKYGAPCKGIKPVRQHHRCDEEKILPHKRLGIELND</sequence>
<dbReference type="PANTHER" id="PTHR46609:SF8">
    <property type="entry name" value="YQAJ VIRAL RECOMBINASE DOMAIN-CONTAINING PROTEIN"/>
    <property type="match status" value="1"/>
</dbReference>
<keyword evidence="4" id="KW-1185">Reference proteome</keyword>
<dbReference type="InterPro" id="IPR011335">
    <property type="entry name" value="Restrct_endonuc-II-like"/>
</dbReference>
<evidence type="ECO:0000313" key="3">
    <source>
        <dbReference type="EMBL" id="VDH93922.1"/>
    </source>
</evidence>
<dbReference type="Pfam" id="PF09588">
    <property type="entry name" value="YqaJ"/>
    <property type="match status" value="1"/>
</dbReference>
<protein>
    <recommendedName>
        <fullName evidence="2">YqaJ viral recombinase domain-containing protein</fullName>
    </recommendedName>
</protein>
<feature type="region of interest" description="Disordered" evidence="1">
    <location>
        <begin position="31"/>
        <end position="68"/>
    </location>
</feature>
<dbReference type="Proteomes" id="UP000596742">
    <property type="component" value="Unassembled WGS sequence"/>
</dbReference>
<dbReference type="PANTHER" id="PTHR46609">
    <property type="entry name" value="EXONUCLEASE, PHAGE-TYPE/RECB, C-TERMINAL DOMAIN-CONTAINING PROTEIN"/>
    <property type="match status" value="1"/>
</dbReference>
<dbReference type="GO" id="GO:0006281">
    <property type="term" value="P:DNA repair"/>
    <property type="evidence" value="ECO:0007669"/>
    <property type="project" value="UniProtKB-ARBA"/>
</dbReference>
<evidence type="ECO:0000313" key="4">
    <source>
        <dbReference type="Proteomes" id="UP000596742"/>
    </source>
</evidence>
<evidence type="ECO:0000259" key="2">
    <source>
        <dbReference type="Pfam" id="PF09588"/>
    </source>
</evidence>
<comment type="caution">
    <text evidence="3">The sequence shown here is derived from an EMBL/GenBank/DDBJ whole genome shotgun (WGS) entry which is preliminary data.</text>
</comment>
<dbReference type="InterPro" id="IPR011604">
    <property type="entry name" value="PDDEXK-like_dom_sf"/>
</dbReference>
<reference evidence="3" key="1">
    <citation type="submission" date="2018-11" db="EMBL/GenBank/DDBJ databases">
        <authorList>
            <person name="Alioto T."/>
            <person name="Alioto T."/>
        </authorList>
    </citation>
    <scope>NUCLEOTIDE SEQUENCE</scope>
</reference>
<evidence type="ECO:0000256" key="1">
    <source>
        <dbReference type="SAM" id="MobiDB-lite"/>
    </source>
</evidence>
<proteinExistence type="predicted"/>
<dbReference type="InterPro" id="IPR019080">
    <property type="entry name" value="YqaJ_viral_recombinase"/>
</dbReference>
<dbReference type="EMBL" id="UYJE01000515">
    <property type="protein sequence ID" value="VDH93922.1"/>
    <property type="molecule type" value="Genomic_DNA"/>
</dbReference>
<gene>
    <name evidence="3" type="ORF">MGAL_10B008029</name>
</gene>
<name>A0A8B6BRH0_MYTGA</name>
<dbReference type="Gene3D" id="3.90.320.10">
    <property type="match status" value="1"/>
</dbReference>
<accession>A0A8B6BRH0</accession>
<organism evidence="3 4">
    <name type="scientific">Mytilus galloprovincialis</name>
    <name type="common">Mediterranean mussel</name>
    <dbReference type="NCBI Taxonomy" id="29158"/>
    <lineage>
        <taxon>Eukaryota</taxon>
        <taxon>Metazoa</taxon>
        <taxon>Spiralia</taxon>
        <taxon>Lophotrochozoa</taxon>
        <taxon>Mollusca</taxon>
        <taxon>Bivalvia</taxon>
        <taxon>Autobranchia</taxon>
        <taxon>Pteriomorphia</taxon>
        <taxon>Mytilida</taxon>
        <taxon>Mytiloidea</taxon>
        <taxon>Mytilidae</taxon>
        <taxon>Mytilinae</taxon>
        <taxon>Mytilus</taxon>
    </lineage>
</organism>
<feature type="compositionally biased region" description="Basic and acidic residues" evidence="1">
    <location>
        <begin position="47"/>
        <end position="58"/>
    </location>
</feature>
<dbReference type="InterPro" id="IPR051703">
    <property type="entry name" value="NF-kappa-B_Signaling_Reg"/>
</dbReference>
<dbReference type="OrthoDB" id="6117194at2759"/>
<dbReference type="SUPFAM" id="SSF52980">
    <property type="entry name" value="Restriction endonuclease-like"/>
    <property type="match status" value="1"/>
</dbReference>